<dbReference type="SUPFAM" id="SSF56349">
    <property type="entry name" value="DNA breaking-rejoining enzymes"/>
    <property type="match status" value="1"/>
</dbReference>
<comment type="caution">
    <text evidence="9">The sequence shown here is derived from an EMBL/GenBank/DDBJ whole genome shotgun (WGS) entry which is preliminary data.</text>
</comment>
<evidence type="ECO:0000256" key="4">
    <source>
        <dbReference type="ARBA" id="ARBA00023125"/>
    </source>
</evidence>
<evidence type="ECO:0000256" key="2">
    <source>
        <dbReference type="ARBA" id="ARBA00008857"/>
    </source>
</evidence>
<dbReference type="InterPro" id="IPR004107">
    <property type="entry name" value="Integrase_SAM-like_N"/>
</dbReference>
<keyword evidence="4 6" id="KW-0238">DNA-binding</keyword>
<sequence length="359" mass="42255">MPAYKNNNGTWYVSFYYRDASGKNIKKKKTGFATKKEALAWERYFIDTKSGNLNITFKTFVEIYKQDMKPRLRYNTWITKEHVIDQKLIPFFGRKIMSEITAADVLKWQNQMINYRSEKGSGYSQTYLRTIQNQLSAIFNHAVRLYGLHSNPVRQTGGMGREKGREMNVWTREEYQRFSNAIEDNQDSYFAFEILYWCGLRIGELLALTGKDFDFENNTLNINKSYQRLQRQNIITAPKTERSNRFITLPADLAEKLYRYLKKKRRLDSSKRVFTMSKSFLHSEMNRGSMNASVKRIRIHDLRHSHVSLLISLGFTPVDIAGRLGHESISITLHYAHMFPTRQLEMAQRLNMEITRSEN</sequence>
<dbReference type="Gene3D" id="1.10.443.10">
    <property type="entry name" value="Intergrase catalytic core"/>
    <property type="match status" value="1"/>
</dbReference>
<dbReference type="Pfam" id="PF14657">
    <property type="entry name" value="Arm-DNA-bind_4"/>
    <property type="match status" value="1"/>
</dbReference>
<comment type="function">
    <text evidence="1">Site-specific tyrosine recombinase, which acts by catalyzing the cutting and rejoining of the recombining DNA molecules.</text>
</comment>
<dbReference type="InterPro" id="IPR011010">
    <property type="entry name" value="DNA_brk_join_enz"/>
</dbReference>
<gene>
    <name evidence="9" type="ORF">D0435_15295</name>
</gene>
<dbReference type="Pfam" id="PF14659">
    <property type="entry name" value="Phage_int_SAM_3"/>
    <property type="match status" value="1"/>
</dbReference>
<proteinExistence type="inferred from homology"/>
<dbReference type="Proteomes" id="UP000446866">
    <property type="component" value="Unassembled WGS sequence"/>
</dbReference>
<dbReference type="InterPro" id="IPR010998">
    <property type="entry name" value="Integrase_recombinase_N"/>
</dbReference>
<keyword evidence="3" id="KW-0229">DNA integration</keyword>
<evidence type="ECO:0000313" key="9">
    <source>
        <dbReference type="EMBL" id="NBH63005.1"/>
    </source>
</evidence>
<evidence type="ECO:0000259" key="8">
    <source>
        <dbReference type="PROSITE" id="PS51900"/>
    </source>
</evidence>
<dbReference type="RefSeq" id="WP_160203283.1">
    <property type="nucleotide sequence ID" value="NZ_QXWK01000051.1"/>
</dbReference>
<feature type="domain" description="Tyr recombinase" evidence="7">
    <location>
        <begin position="165"/>
        <end position="348"/>
    </location>
</feature>
<dbReference type="EMBL" id="QXWK01000051">
    <property type="protein sequence ID" value="NBH63005.1"/>
    <property type="molecule type" value="Genomic_DNA"/>
</dbReference>
<name>A0A845QP32_9FIRM</name>
<dbReference type="InterPro" id="IPR013762">
    <property type="entry name" value="Integrase-like_cat_sf"/>
</dbReference>
<evidence type="ECO:0000259" key="7">
    <source>
        <dbReference type="PROSITE" id="PS51898"/>
    </source>
</evidence>
<dbReference type="PROSITE" id="PS51898">
    <property type="entry name" value="TYR_RECOMBINASE"/>
    <property type="match status" value="1"/>
</dbReference>
<dbReference type="PANTHER" id="PTHR30349">
    <property type="entry name" value="PHAGE INTEGRASE-RELATED"/>
    <property type="match status" value="1"/>
</dbReference>
<comment type="similarity">
    <text evidence="2">Belongs to the 'phage' integrase family.</text>
</comment>
<dbReference type="GO" id="GO:0003677">
    <property type="term" value="F:DNA binding"/>
    <property type="evidence" value="ECO:0007669"/>
    <property type="project" value="UniProtKB-UniRule"/>
</dbReference>
<keyword evidence="5" id="KW-0233">DNA recombination</keyword>
<dbReference type="InterPro" id="IPR028259">
    <property type="entry name" value="AP2-like_int_N"/>
</dbReference>
<reference evidence="9 10" key="1">
    <citation type="submission" date="2018-08" db="EMBL/GenBank/DDBJ databases">
        <title>Murine metabolic-syndrome-specific gut microbial biobank.</title>
        <authorList>
            <person name="Liu C."/>
        </authorList>
    </citation>
    <scope>NUCLEOTIDE SEQUENCE [LARGE SCALE GENOMIC DNA]</scope>
    <source>
        <strain evidence="9 10">28</strain>
    </source>
</reference>
<accession>A0A845QP32</accession>
<evidence type="ECO:0000256" key="1">
    <source>
        <dbReference type="ARBA" id="ARBA00003283"/>
    </source>
</evidence>
<keyword evidence="10" id="KW-1185">Reference proteome</keyword>
<feature type="domain" description="Core-binding (CB)" evidence="8">
    <location>
        <begin position="55"/>
        <end position="143"/>
    </location>
</feature>
<dbReference type="PROSITE" id="PS51900">
    <property type="entry name" value="CB"/>
    <property type="match status" value="1"/>
</dbReference>
<dbReference type="InterPro" id="IPR050090">
    <property type="entry name" value="Tyrosine_recombinase_XerCD"/>
</dbReference>
<evidence type="ECO:0000313" key="10">
    <source>
        <dbReference type="Proteomes" id="UP000446866"/>
    </source>
</evidence>
<dbReference type="InterPro" id="IPR044068">
    <property type="entry name" value="CB"/>
</dbReference>
<dbReference type="CDD" id="cd01189">
    <property type="entry name" value="INT_ICEBs1_C_like"/>
    <property type="match status" value="1"/>
</dbReference>
<evidence type="ECO:0000256" key="6">
    <source>
        <dbReference type="PROSITE-ProRule" id="PRU01248"/>
    </source>
</evidence>
<dbReference type="AlphaFoldDB" id="A0A845QP32"/>
<dbReference type="InterPro" id="IPR002104">
    <property type="entry name" value="Integrase_catalytic"/>
</dbReference>
<dbReference type="GO" id="GO:0015074">
    <property type="term" value="P:DNA integration"/>
    <property type="evidence" value="ECO:0007669"/>
    <property type="project" value="UniProtKB-KW"/>
</dbReference>
<dbReference type="GO" id="GO:0006310">
    <property type="term" value="P:DNA recombination"/>
    <property type="evidence" value="ECO:0007669"/>
    <property type="project" value="UniProtKB-KW"/>
</dbReference>
<protein>
    <submittedName>
        <fullName evidence="9">Site-specific integrase</fullName>
    </submittedName>
</protein>
<evidence type="ECO:0000256" key="3">
    <source>
        <dbReference type="ARBA" id="ARBA00022908"/>
    </source>
</evidence>
<organism evidence="9 10">
    <name type="scientific">Anaerotruncus colihominis</name>
    <dbReference type="NCBI Taxonomy" id="169435"/>
    <lineage>
        <taxon>Bacteria</taxon>
        <taxon>Bacillati</taxon>
        <taxon>Bacillota</taxon>
        <taxon>Clostridia</taxon>
        <taxon>Eubacteriales</taxon>
        <taxon>Oscillospiraceae</taxon>
        <taxon>Anaerotruncus</taxon>
    </lineage>
</organism>
<evidence type="ECO:0000256" key="5">
    <source>
        <dbReference type="ARBA" id="ARBA00023172"/>
    </source>
</evidence>
<dbReference type="PANTHER" id="PTHR30349:SF64">
    <property type="entry name" value="PROPHAGE INTEGRASE INTD-RELATED"/>
    <property type="match status" value="1"/>
</dbReference>
<dbReference type="Pfam" id="PF00589">
    <property type="entry name" value="Phage_integrase"/>
    <property type="match status" value="1"/>
</dbReference>
<dbReference type="Gene3D" id="1.10.150.130">
    <property type="match status" value="1"/>
</dbReference>